<organism evidence="1 2">
    <name type="scientific">Cylindrobasidium torrendii FP15055 ss-10</name>
    <dbReference type="NCBI Taxonomy" id="1314674"/>
    <lineage>
        <taxon>Eukaryota</taxon>
        <taxon>Fungi</taxon>
        <taxon>Dikarya</taxon>
        <taxon>Basidiomycota</taxon>
        <taxon>Agaricomycotina</taxon>
        <taxon>Agaricomycetes</taxon>
        <taxon>Agaricomycetidae</taxon>
        <taxon>Agaricales</taxon>
        <taxon>Marasmiineae</taxon>
        <taxon>Physalacriaceae</taxon>
        <taxon>Cylindrobasidium</taxon>
    </lineage>
</organism>
<dbReference type="OrthoDB" id="3758478at2759"/>
<dbReference type="STRING" id="1314674.A0A0D7B0A3"/>
<dbReference type="SUPFAM" id="SSF54427">
    <property type="entry name" value="NTF2-like"/>
    <property type="match status" value="1"/>
</dbReference>
<name>A0A0D7B0A3_9AGAR</name>
<gene>
    <name evidence="1" type="ORF">CYLTODRAFT_426004</name>
</gene>
<accession>A0A0D7B0A3</accession>
<dbReference type="AlphaFoldDB" id="A0A0D7B0A3"/>
<dbReference type="Proteomes" id="UP000054007">
    <property type="component" value="Unassembled WGS sequence"/>
</dbReference>
<dbReference type="InterPro" id="IPR032710">
    <property type="entry name" value="NTF2-like_dom_sf"/>
</dbReference>
<proteinExistence type="predicted"/>
<reference evidence="1 2" key="1">
    <citation type="journal article" date="2015" name="Fungal Genet. Biol.">
        <title>Evolution of novel wood decay mechanisms in Agaricales revealed by the genome sequences of Fistulina hepatica and Cylindrobasidium torrendii.</title>
        <authorList>
            <person name="Floudas D."/>
            <person name="Held B.W."/>
            <person name="Riley R."/>
            <person name="Nagy L.G."/>
            <person name="Koehler G."/>
            <person name="Ransdell A.S."/>
            <person name="Younus H."/>
            <person name="Chow J."/>
            <person name="Chiniquy J."/>
            <person name="Lipzen A."/>
            <person name="Tritt A."/>
            <person name="Sun H."/>
            <person name="Haridas S."/>
            <person name="LaButti K."/>
            <person name="Ohm R.A."/>
            <person name="Kues U."/>
            <person name="Blanchette R.A."/>
            <person name="Grigoriev I.V."/>
            <person name="Minto R.E."/>
            <person name="Hibbett D.S."/>
        </authorList>
    </citation>
    <scope>NUCLEOTIDE SEQUENCE [LARGE SCALE GENOMIC DNA]</scope>
    <source>
        <strain evidence="1 2">FP15055 ss-10</strain>
    </source>
</reference>
<sequence length="169" mass="19580">MPTAHPHSVKSTIWHPPAHPSASLLLVLNFLAHLERLDTGSLQMYMHPSFEHWYLPKSLNRPRLNGKQYEEYWGYLCKVYETFAIEIHSVIEAAEAIVVHLTIIADSTTGAHLIGENTMTFRFAQDDWGLPQFITMEQFVDSAKVLEFFKEHSDREKALKEKKRAKTMR</sequence>
<evidence type="ECO:0008006" key="3">
    <source>
        <dbReference type="Google" id="ProtNLM"/>
    </source>
</evidence>
<evidence type="ECO:0000313" key="2">
    <source>
        <dbReference type="Proteomes" id="UP000054007"/>
    </source>
</evidence>
<protein>
    <recommendedName>
        <fullName evidence="3">SnoaL-like domain-containing protein</fullName>
    </recommendedName>
</protein>
<keyword evidence="2" id="KW-1185">Reference proteome</keyword>
<evidence type="ECO:0000313" key="1">
    <source>
        <dbReference type="EMBL" id="KIY63574.1"/>
    </source>
</evidence>
<dbReference type="Gene3D" id="3.10.450.50">
    <property type="match status" value="1"/>
</dbReference>
<dbReference type="EMBL" id="KN880687">
    <property type="protein sequence ID" value="KIY63574.1"/>
    <property type="molecule type" value="Genomic_DNA"/>
</dbReference>